<evidence type="ECO:0000256" key="6">
    <source>
        <dbReference type="ARBA" id="ARBA00022833"/>
    </source>
</evidence>
<evidence type="ECO:0000256" key="7">
    <source>
        <dbReference type="ARBA" id="ARBA00022898"/>
    </source>
</evidence>
<dbReference type="GO" id="GO:0009636">
    <property type="term" value="P:response to toxic substance"/>
    <property type="evidence" value="ECO:0007669"/>
    <property type="project" value="UniProtKB-KW"/>
</dbReference>
<proteinExistence type="inferred from homology"/>
<evidence type="ECO:0000256" key="8">
    <source>
        <dbReference type="ARBA" id="ARBA00023239"/>
    </source>
</evidence>
<dbReference type="GO" id="GO:0046872">
    <property type="term" value="F:metal ion binding"/>
    <property type="evidence" value="ECO:0007669"/>
    <property type="project" value="UniProtKB-KW"/>
</dbReference>
<evidence type="ECO:0000256" key="11">
    <source>
        <dbReference type="ARBA" id="ARBA00066349"/>
    </source>
</evidence>
<dbReference type="InterPro" id="IPR026956">
    <property type="entry name" value="D-ser_dehydrat-like_dom"/>
</dbReference>
<comment type="cofactor">
    <cofactor evidence="2">
        <name>Zn(2+)</name>
        <dbReference type="ChEBI" id="CHEBI:29105"/>
    </cofactor>
</comment>
<dbReference type="AlphaFoldDB" id="A0A1X6NFX3"/>
<evidence type="ECO:0000256" key="1">
    <source>
        <dbReference type="ARBA" id="ARBA00001933"/>
    </source>
</evidence>
<accession>A0A1X6NFX3</accession>
<dbReference type="FunFam" id="3.20.20.10:FF:000016">
    <property type="entry name" value="D-serine dehydratase"/>
    <property type="match status" value="1"/>
</dbReference>
<keyword evidence="6" id="KW-0862">Zinc</keyword>
<evidence type="ECO:0000259" key="14">
    <source>
        <dbReference type="SMART" id="SM01119"/>
    </source>
</evidence>
<dbReference type="GO" id="GO:0036088">
    <property type="term" value="P:D-serine catabolic process"/>
    <property type="evidence" value="ECO:0007669"/>
    <property type="project" value="TreeGrafter"/>
</dbReference>
<evidence type="ECO:0000256" key="4">
    <source>
        <dbReference type="ARBA" id="ARBA00022575"/>
    </source>
</evidence>
<dbReference type="OrthoDB" id="20198at2759"/>
<dbReference type="Pfam" id="PF14031">
    <property type="entry name" value="D-ser_dehydrat"/>
    <property type="match status" value="1"/>
</dbReference>
<evidence type="ECO:0000256" key="10">
    <source>
        <dbReference type="ARBA" id="ARBA00055764"/>
    </source>
</evidence>
<keyword evidence="16" id="KW-1185">Reference proteome</keyword>
<gene>
    <name evidence="15" type="ORF">POSPLADRAFT_1128432</name>
</gene>
<dbReference type="Proteomes" id="UP000194127">
    <property type="component" value="Unassembled WGS sequence"/>
</dbReference>
<evidence type="ECO:0000313" key="15">
    <source>
        <dbReference type="EMBL" id="OSX67535.1"/>
    </source>
</evidence>
<evidence type="ECO:0000256" key="13">
    <source>
        <dbReference type="ARBA" id="ARBA00075219"/>
    </source>
</evidence>
<keyword evidence="5" id="KW-0479">Metal-binding</keyword>
<dbReference type="Gene3D" id="3.20.20.10">
    <property type="entry name" value="Alanine racemase"/>
    <property type="match status" value="1"/>
</dbReference>
<dbReference type="EMBL" id="KZ110591">
    <property type="protein sequence ID" value="OSX67535.1"/>
    <property type="molecule type" value="Genomic_DNA"/>
</dbReference>
<evidence type="ECO:0000313" key="16">
    <source>
        <dbReference type="Proteomes" id="UP000194127"/>
    </source>
</evidence>
<feature type="domain" description="D-serine dehydratase-like" evidence="14">
    <location>
        <begin position="316"/>
        <end position="418"/>
    </location>
</feature>
<evidence type="ECO:0000256" key="5">
    <source>
        <dbReference type="ARBA" id="ARBA00022723"/>
    </source>
</evidence>
<dbReference type="RefSeq" id="XP_024344329.1">
    <property type="nucleotide sequence ID" value="XM_024483737.1"/>
</dbReference>
<dbReference type="EC" id="4.3.1.18" evidence="11"/>
<dbReference type="PANTHER" id="PTHR28004">
    <property type="entry name" value="ZGC:162816-RELATED"/>
    <property type="match status" value="1"/>
</dbReference>
<comment type="catalytic activity">
    <reaction evidence="9">
        <text>D-serine = pyruvate + NH4(+)</text>
        <dbReference type="Rhea" id="RHEA:13977"/>
        <dbReference type="ChEBI" id="CHEBI:15361"/>
        <dbReference type="ChEBI" id="CHEBI:28938"/>
        <dbReference type="ChEBI" id="CHEBI:35247"/>
        <dbReference type="EC" id="4.3.1.18"/>
    </reaction>
    <physiologicalReaction direction="left-to-right" evidence="9">
        <dbReference type="Rhea" id="RHEA:13978"/>
    </physiologicalReaction>
</comment>
<dbReference type="InterPro" id="IPR042208">
    <property type="entry name" value="D-ser_dehydrat-like_sf"/>
</dbReference>
<comment type="function">
    <text evidence="10">Catalyzes the conversion of D-serine to pyruvate and ammonia. May play a role in D-serine detoxification.</text>
</comment>
<dbReference type="SMART" id="SM01119">
    <property type="entry name" value="D-ser_dehydrat"/>
    <property type="match status" value="1"/>
</dbReference>
<dbReference type="Pfam" id="PF01168">
    <property type="entry name" value="Ala_racemase_N"/>
    <property type="match status" value="1"/>
</dbReference>
<evidence type="ECO:0000256" key="12">
    <source>
        <dbReference type="ARBA" id="ARBA00069616"/>
    </source>
</evidence>
<dbReference type="Gene3D" id="2.40.37.20">
    <property type="entry name" value="D-serine dehydratase-like domain"/>
    <property type="match status" value="1"/>
</dbReference>
<reference evidence="15 16" key="1">
    <citation type="submission" date="2017-04" db="EMBL/GenBank/DDBJ databases">
        <title>Genome Sequence of the Model Brown-Rot Fungus Postia placenta SB12.</title>
        <authorList>
            <consortium name="DOE Joint Genome Institute"/>
            <person name="Gaskell J."/>
            <person name="Kersten P."/>
            <person name="Larrondo L.F."/>
            <person name="Canessa P."/>
            <person name="Martinez D."/>
            <person name="Hibbett D."/>
            <person name="Schmoll M."/>
            <person name="Kubicek C.P."/>
            <person name="Martinez A.T."/>
            <person name="Yadav J."/>
            <person name="Master E."/>
            <person name="Magnuson J.K."/>
            <person name="James T."/>
            <person name="Yaver D."/>
            <person name="Berka R."/>
            <person name="Labutti K."/>
            <person name="Lipzen A."/>
            <person name="Aerts A."/>
            <person name="Barry K."/>
            <person name="Henrissat B."/>
            <person name="Blanchette R."/>
            <person name="Grigoriev I."/>
            <person name="Cullen D."/>
        </authorList>
    </citation>
    <scope>NUCLEOTIDE SEQUENCE [LARGE SCALE GENOMIC DNA]</scope>
    <source>
        <strain evidence="15 16">MAD-698-R-SB12</strain>
    </source>
</reference>
<comment type="cofactor">
    <cofactor evidence="1">
        <name>pyridoxal 5'-phosphate</name>
        <dbReference type="ChEBI" id="CHEBI:597326"/>
    </cofactor>
</comment>
<evidence type="ECO:0000256" key="9">
    <source>
        <dbReference type="ARBA" id="ARBA00051198"/>
    </source>
</evidence>
<dbReference type="PANTHER" id="PTHR28004:SF2">
    <property type="entry name" value="D-SERINE DEHYDRATASE"/>
    <property type="match status" value="1"/>
</dbReference>
<keyword evidence="7" id="KW-0663">Pyridoxal phosphate</keyword>
<dbReference type="STRING" id="670580.A0A1X6NFX3"/>
<dbReference type="InterPro" id="IPR051466">
    <property type="entry name" value="D-amino_acid_metab_enzyme"/>
</dbReference>
<evidence type="ECO:0000256" key="2">
    <source>
        <dbReference type="ARBA" id="ARBA00001947"/>
    </source>
</evidence>
<sequence>MSVVTVQTKTPFHISAKPEKQELVDEYKGKPLHAIRTPAVVIDRALFAKNCALMHENAKQWGATFRAHVKSHKTSEGTRLQLVSLVDQTHAIVVSTVMEACEVIRDGLVADGTVKDILYGLPVALNKVQDLSSLWEEIAAFDAHLRILIDHPDQIRFLEIFEKQRPNPRRWSVFVKVDCGHKRAGLEPSSQLFENLLMALFCSPVISVYGFYSHGGHSYGSKSMPEAAVYLTKEIESVNQAAGLALSILAGTPNAPPREPFVLAIGSTPTAHAATAETRARLATHLNGRLEIHAGNYPLLDLQQLHTGLVDTNRVAQRVLATVISYYPGRGEGGTDEALCDAGSIALSKDTGPIDGFGEVVGRPWRLSRISQEHGVLTQLRPARQTARDKLQVGEIIQVVGQHACLILAAYPWYYVVDSDMPSKGEMVEDVWVPWKGW</sequence>
<name>A0A1X6NFX3_9APHY</name>
<evidence type="ECO:0000256" key="3">
    <source>
        <dbReference type="ARBA" id="ARBA00005323"/>
    </source>
</evidence>
<dbReference type="SUPFAM" id="SSF51419">
    <property type="entry name" value="PLP-binding barrel"/>
    <property type="match status" value="1"/>
</dbReference>
<keyword evidence="8" id="KW-0456">Lyase</keyword>
<protein>
    <recommendedName>
        <fullName evidence="12">D-serine dehydratase</fullName>
        <ecNumber evidence="11">4.3.1.18</ecNumber>
    </recommendedName>
    <alternativeName>
        <fullName evidence="13">D-serine deaminase</fullName>
    </alternativeName>
</protein>
<dbReference type="InterPro" id="IPR001608">
    <property type="entry name" value="Ala_racemase_N"/>
</dbReference>
<dbReference type="GO" id="GO:0008721">
    <property type="term" value="F:D-serine ammonia-lyase activity"/>
    <property type="evidence" value="ECO:0007669"/>
    <property type="project" value="UniProtKB-EC"/>
</dbReference>
<dbReference type="GeneID" id="36328686"/>
<organism evidence="15 16">
    <name type="scientific">Postia placenta MAD-698-R-SB12</name>
    <dbReference type="NCBI Taxonomy" id="670580"/>
    <lineage>
        <taxon>Eukaryota</taxon>
        <taxon>Fungi</taxon>
        <taxon>Dikarya</taxon>
        <taxon>Basidiomycota</taxon>
        <taxon>Agaricomycotina</taxon>
        <taxon>Agaricomycetes</taxon>
        <taxon>Polyporales</taxon>
        <taxon>Adustoporiaceae</taxon>
        <taxon>Rhodonia</taxon>
    </lineage>
</organism>
<keyword evidence="4" id="KW-0216">Detoxification</keyword>
<dbReference type="InterPro" id="IPR029066">
    <property type="entry name" value="PLP-binding_barrel"/>
</dbReference>
<comment type="similarity">
    <text evidence="3">Belongs to the DSD1 family.</text>
</comment>